<sequence length="167" mass="18263">MSAMFRLRFFILDVFKRNTILRGLTIALAGGSFLILSGCAADGHLISVQEAIANSRWTGRPISEALAKWGKPTGGVKHAEDGTSVYIWPFGQNYSYGLLTGTNTQWVAGGAPGGTLVTENQYEEHTDTMECTMIINVDAKGIITHFETKTKFLQNGCRSFYHSPKAP</sequence>
<evidence type="ECO:0000313" key="2">
    <source>
        <dbReference type="Proteomes" id="UP000283709"/>
    </source>
</evidence>
<reference evidence="1 2" key="1">
    <citation type="submission" date="2016-07" db="EMBL/GenBank/DDBJ databases">
        <title>Genome analysis of Burkholderia fungorum ES3-20.</title>
        <authorList>
            <person name="Xu D."/>
            <person name="Yao R."/>
            <person name="Zheng S."/>
        </authorList>
    </citation>
    <scope>NUCLEOTIDE SEQUENCE [LARGE SCALE GENOMIC DNA]</scope>
    <source>
        <strain evidence="1 2">ES3-20</strain>
    </source>
</reference>
<gene>
    <name evidence="1" type="ORF">BCY88_21645</name>
</gene>
<dbReference type="AlphaFoldDB" id="A0A3R7LBS1"/>
<evidence type="ECO:0000313" key="1">
    <source>
        <dbReference type="EMBL" id="RKF48335.1"/>
    </source>
</evidence>
<protein>
    <submittedName>
        <fullName evidence="1">Uncharacterized protein</fullName>
    </submittedName>
</protein>
<proteinExistence type="predicted"/>
<dbReference type="Proteomes" id="UP000283709">
    <property type="component" value="Unassembled WGS sequence"/>
</dbReference>
<accession>A0A3R7LBS1</accession>
<organism evidence="1 2">
    <name type="scientific">Paraburkholderia fungorum</name>
    <dbReference type="NCBI Taxonomy" id="134537"/>
    <lineage>
        <taxon>Bacteria</taxon>
        <taxon>Pseudomonadati</taxon>
        <taxon>Pseudomonadota</taxon>
        <taxon>Betaproteobacteria</taxon>
        <taxon>Burkholderiales</taxon>
        <taxon>Burkholderiaceae</taxon>
        <taxon>Paraburkholderia</taxon>
    </lineage>
</organism>
<name>A0A3R7LBS1_9BURK</name>
<comment type="caution">
    <text evidence="1">The sequence shown here is derived from an EMBL/GenBank/DDBJ whole genome shotgun (WGS) entry which is preliminary data.</text>
</comment>
<dbReference type="RefSeq" id="WP_120344030.1">
    <property type="nucleotide sequence ID" value="NZ_MCAS01000008.1"/>
</dbReference>
<dbReference type="OrthoDB" id="9155165at2"/>
<dbReference type="EMBL" id="MCAS01000008">
    <property type="protein sequence ID" value="RKF48335.1"/>
    <property type="molecule type" value="Genomic_DNA"/>
</dbReference>